<reference evidence="2 3" key="1">
    <citation type="submission" date="2016-08" db="EMBL/GenBank/DDBJ databases">
        <title>Draft genome of the agarase producing Sphingomonas sp. MCT13.</title>
        <authorList>
            <person name="D'Andrea M.M."/>
            <person name="Rossolini G.M."/>
            <person name="Thaller M.C."/>
        </authorList>
    </citation>
    <scope>NUCLEOTIDE SEQUENCE [LARGE SCALE GENOMIC DNA]</scope>
    <source>
        <strain evidence="2 3">MCT13</strain>
    </source>
</reference>
<feature type="signal peptide" evidence="1">
    <location>
        <begin position="1"/>
        <end position="22"/>
    </location>
</feature>
<evidence type="ECO:0008006" key="4">
    <source>
        <dbReference type="Google" id="ProtNLM"/>
    </source>
</evidence>
<dbReference type="AlphaFoldDB" id="A0A1E3LU26"/>
<dbReference type="EMBL" id="MDDS01000035">
    <property type="protein sequence ID" value="ODP37257.1"/>
    <property type="molecule type" value="Genomic_DNA"/>
</dbReference>
<name>A0A1E3LU26_9SPHN</name>
<dbReference type="STRING" id="1888892.BFL28_03295"/>
<evidence type="ECO:0000313" key="3">
    <source>
        <dbReference type="Proteomes" id="UP000094487"/>
    </source>
</evidence>
<organism evidence="2 3">
    <name type="scientific">Sphingomonas turrisvirgatae</name>
    <dbReference type="NCBI Taxonomy" id="1888892"/>
    <lineage>
        <taxon>Bacteria</taxon>
        <taxon>Pseudomonadati</taxon>
        <taxon>Pseudomonadota</taxon>
        <taxon>Alphaproteobacteria</taxon>
        <taxon>Sphingomonadales</taxon>
        <taxon>Sphingomonadaceae</taxon>
        <taxon>Sphingomonas</taxon>
    </lineage>
</organism>
<sequence>MFGKAACGVLLAAVGGAMPAQAAASEPWYVREDFKPVRRIAVQITNDLDQFRRATPVTITPAQIPELAGMHELTVTLVDPKGQPRPVPTKEQLAQMGPHGIRQETNGRQLDLQMDDLDKDGVWDELFFQLDLKPRETRTVYLYLGFHQRGWNPHGAAATIGSYSRHMVPFWETGNVGWKLWFPDSADVYGKRKNILIAPQILSNNWDGYAVSYVDPAYGSDIMSVDDSFGGGGIGLFETPGSDIVSRPRFSPTADAAERWNTNQLTDTRYAFEVIVNGPLRSMVRIKTMNWNTGKGRYALEQVYTAYAHHNYATAKVKFDQWQPVGKGVEFAAGIRKKEGETLGLRSRGVVVTTAPEAIRNPDDTDSTQNALRVAYAGSALVVKDSYGARHVSVPQQQGNELFRFPVRADGRYEYMIAAGWSEGEVLKTAAEFRDYVVGVAKEYNSPARLKGYVVETRQ</sequence>
<feature type="chain" id="PRO_5009132041" description="DUF4861 domain-containing protein" evidence="1">
    <location>
        <begin position="23"/>
        <end position="459"/>
    </location>
</feature>
<protein>
    <recommendedName>
        <fullName evidence="4">DUF4861 domain-containing protein</fullName>
    </recommendedName>
</protein>
<dbReference type="RefSeq" id="WP_069321067.1">
    <property type="nucleotide sequence ID" value="NZ_MDDS01000035.1"/>
</dbReference>
<keyword evidence="1" id="KW-0732">Signal</keyword>
<accession>A0A1E3LU26</accession>
<comment type="caution">
    <text evidence="2">The sequence shown here is derived from an EMBL/GenBank/DDBJ whole genome shotgun (WGS) entry which is preliminary data.</text>
</comment>
<dbReference type="OrthoDB" id="9800230at2"/>
<evidence type="ECO:0000313" key="2">
    <source>
        <dbReference type="EMBL" id="ODP37257.1"/>
    </source>
</evidence>
<dbReference type="Proteomes" id="UP000094487">
    <property type="component" value="Unassembled WGS sequence"/>
</dbReference>
<dbReference type="Pfam" id="PF16153">
    <property type="entry name" value="DUF4861"/>
    <property type="match status" value="1"/>
</dbReference>
<proteinExistence type="predicted"/>
<evidence type="ECO:0000256" key="1">
    <source>
        <dbReference type="SAM" id="SignalP"/>
    </source>
</evidence>
<dbReference type="InterPro" id="IPR032342">
    <property type="entry name" value="DUF4861"/>
</dbReference>
<keyword evidence="3" id="KW-1185">Reference proteome</keyword>
<gene>
    <name evidence="2" type="ORF">BFL28_03295</name>
</gene>